<dbReference type="Proteomes" id="UP000266272">
    <property type="component" value="Unassembled WGS sequence"/>
</dbReference>
<organism evidence="2 3">
    <name type="scientific">Trichoderma arundinaceum</name>
    <dbReference type="NCBI Taxonomy" id="490622"/>
    <lineage>
        <taxon>Eukaryota</taxon>
        <taxon>Fungi</taxon>
        <taxon>Dikarya</taxon>
        <taxon>Ascomycota</taxon>
        <taxon>Pezizomycotina</taxon>
        <taxon>Sordariomycetes</taxon>
        <taxon>Hypocreomycetidae</taxon>
        <taxon>Hypocreales</taxon>
        <taxon>Hypocreaceae</taxon>
        <taxon>Trichoderma</taxon>
    </lineage>
</organism>
<evidence type="ECO:0000313" key="2">
    <source>
        <dbReference type="EMBL" id="RFU72807.1"/>
    </source>
</evidence>
<protein>
    <submittedName>
        <fullName evidence="2">Uncharacterized protein</fullName>
    </submittedName>
</protein>
<feature type="region of interest" description="Disordered" evidence="1">
    <location>
        <begin position="137"/>
        <end position="158"/>
    </location>
</feature>
<feature type="compositionally biased region" description="Low complexity" evidence="1">
    <location>
        <begin position="17"/>
        <end position="28"/>
    </location>
</feature>
<proteinExistence type="predicted"/>
<comment type="caution">
    <text evidence="2">The sequence shown here is derived from an EMBL/GenBank/DDBJ whole genome shotgun (WGS) entry which is preliminary data.</text>
</comment>
<evidence type="ECO:0000313" key="3">
    <source>
        <dbReference type="Proteomes" id="UP000266272"/>
    </source>
</evidence>
<evidence type="ECO:0000256" key="1">
    <source>
        <dbReference type="SAM" id="MobiDB-lite"/>
    </source>
</evidence>
<dbReference type="AlphaFoldDB" id="A0A395NAE8"/>
<dbReference type="EMBL" id="PXOA01000770">
    <property type="protein sequence ID" value="RFU72807.1"/>
    <property type="molecule type" value="Genomic_DNA"/>
</dbReference>
<keyword evidence="3" id="KW-1185">Reference proteome</keyword>
<reference evidence="2 3" key="1">
    <citation type="journal article" date="2018" name="PLoS Pathog.">
        <title>Evolution of structural diversity of trichothecenes, a family of toxins produced by plant pathogenic and entomopathogenic fungi.</title>
        <authorList>
            <person name="Proctor R.H."/>
            <person name="McCormick S.P."/>
            <person name="Kim H.S."/>
            <person name="Cardoza R.E."/>
            <person name="Stanley A.M."/>
            <person name="Lindo L."/>
            <person name="Kelly A."/>
            <person name="Brown D.W."/>
            <person name="Lee T."/>
            <person name="Vaughan M.M."/>
            <person name="Alexander N.J."/>
            <person name="Busman M."/>
            <person name="Gutierrez S."/>
        </authorList>
    </citation>
    <scope>NUCLEOTIDE SEQUENCE [LARGE SCALE GENOMIC DNA]</scope>
    <source>
        <strain evidence="2 3">IBT 40837</strain>
    </source>
</reference>
<accession>A0A395NAE8</accession>
<feature type="region of interest" description="Disordered" evidence="1">
    <location>
        <begin position="17"/>
        <end position="43"/>
    </location>
</feature>
<name>A0A395NAE8_TRIAR</name>
<gene>
    <name evidence="2" type="ORF">TARUN_9453</name>
</gene>
<sequence length="174" mass="18331">MFPKPAGTGMKLVLSNATASSASSAPRSPGNGKADRSGKLLGKGDLSNAITKTPFLLPSERTRTTVILQAVSSCRERGRLCQTKLHTPYSVQSICPMPPDLIGIKSRTRVDIARTSFSAAGPSEALSCEIGLDCPHGETRVPNPNARSTGKGSDIKEQTMAALARNKQRAGGKR</sequence>